<dbReference type="Proteomes" id="UP001189663">
    <property type="component" value="Unassembled WGS sequence"/>
</dbReference>
<comment type="caution">
    <text evidence="1">The sequence shown here is derived from an EMBL/GenBank/DDBJ whole genome shotgun (WGS) entry which is preliminary data.</text>
</comment>
<accession>A0ABC8QCF2</accession>
<reference evidence="1 2" key="1">
    <citation type="submission" date="2023-07" db="EMBL/GenBank/DDBJ databases">
        <authorList>
            <person name="Peeters C."/>
        </authorList>
    </citation>
    <scope>NUCLEOTIDE SEQUENCE [LARGE SCALE GENOMIC DNA]</scope>
    <source>
        <strain evidence="1 2">LMG 18096</strain>
    </source>
</reference>
<evidence type="ECO:0000313" key="1">
    <source>
        <dbReference type="EMBL" id="CAJ0792096.1"/>
    </source>
</evidence>
<evidence type="ECO:0008006" key="3">
    <source>
        <dbReference type="Google" id="ProtNLM"/>
    </source>
</evidence>
<sequence length="78" mass="9385">MLQGNGQWMFLILGVPVYARNLPFRSMTVFHPYNESVRRMVEPVCRGKGHWRAEYKNWLIFDQFRDAVLEELGRLERQ</sequence>
<gene>
    <name evidence="1" type="ORF">LMG18096_02635</name>
</gene>
<evidence type="ECO:0000313" key="2">
    <source>
        <dbReference type="Proteomes" id="UP001189663"/>
    </source>
</evidence>
<organism evidence="1 2">
    <name type="scientific">Ralstonia holmesii</name>
    <dbReference type="NCBI Taxonomy" id="3058602"/>
    <lineage>
        <taxon>Bacteria</taxon>
        <taxon>Pseudomonadati</taxon>
        <taxon>Pseudomonadota</taxon>
        <taxon>Betaproteobacteria</taxon>
        <taxon>Burkholderiales</taxon>
        <taxon>Burkholderiaceae</taxon>
        <taxon>Ralstonia</taxon>
    </lineage>
</organism>
<keyword evidence="2" id="KW-1185">Reference proteome</keyword>
<dbReference type="EMBL" id="CATZAT010000004">
    <property type="protein sequence ID" value="CAJ0792096.1"/>
    <property type="molecule type" value="Genomic_DNA"/>
</dbReference>
<dbReference type="AlphaFoldDB" id="A0ABC8QCF2"/>
<proteinExistence type="predicted"/>
<protein>
    <recommendedName>
        <fullName evidence="3">Transposase</fullName>
    </recommendedName>
</protein>
<name>A0ABC8QCF2_9RALS</name>